<dbReference type="InterPro" id="IPR015421">
    <property type="entry name" value="PyrdxlP-dep_Trfase_major"/>
</dbReference>
<dbReference type="InterPro" id="IPR015424">
    <property type="entry name" value="PyrdxlP-dep_Trfase"/>
</dbReference>
<dbReference type="SMART" id="SM00345">
    <property type="entry name" value="HTH_GNTR"/>
    <property type="match status" value="1"/>
</dbReference>
<dbReference type="AlphaFoldDB" id="A0A7W2FP41"/>
<evidence type="ECO:0000259" key="6">
    <source>
        <dbReference type="PROSITE" id="PS50949"/>
    </source>
</evidence>
<keyword evidence="4" id="KW-0238">DNA-binding</keyword>
<dbReference type="PROSITE" id="PS50949">
    <property type="entry name" value="HTH_GNTR"/>
    <property type="match status" value="1"/>
</dbReference>
<dbReference type="PANTHER" id="PTHR46577">
    <property type="entry name" value="HTH-TYPE TRANSCRIPTIONAL REGULATORY PROTEIN GABR"/>
    <property type="match status" value="1"/>
</dbReference>
<keyword evidence="7" id="KW-0032">Aminotransferase</keyword>
<comment type="similarity">
    <text evidence="1">In the C-terminal section; belongs to the class-I pyridoxal-phosphate-dependent aminotransferase family.</text>
</comment>
<dbReference type="InterPro" id="IPR051446">
    <property type="entry name" value="HTH_trans_reg/aminotransferase"/>
</dbReference>
<accession>A0A7W2FP41</accession>
<keyword evidence="5" id="KW-0804">Transcription</keyword>
<evidence type="ECO:0000313" key="7">
    <source>
        <dbReference type="EMBL" id="MBA5761532.1"/>
    </source>
</evidence>
<dbReference type="SUPFAM" id="SSF53383">
    <property type="entry name" value="PLP-dependent transferases"/>
    <property type="match status" value="1"/>
</dbReference>
<evidence type="ECO:0000256" key="4">
    <source>
        <dbReference type="ARBA" id="ARBA00023125"/>
    </source>
</evidence>
<dbReference type="RefSeq" id="WP_182106816.1">
    <property type="nucleotide sequence ID" value="NZ_JACFYF010000001.1"/>
</dbReference>
<name>A0A7W2FP41_9VIBR</name>
<keyword evidence="7" id="KW-0808">Transferase</keyword>
<dbReference type="Pfam" id="PF00392">
    <property type="entry name" value="GntR"/>
    <property type="match status" value="1"/>
</dbReference>
<dbReference type="GO" id="GO:0008483">
    <property type="term" value="F:transaminase activity"/>
    <property type="evidence" value="ECO:0007669"/>
    <property type="project" value="UniProtKB-KW"/>
</dbReference>
<dbReference type="InterPro" id="IPR036388">
    <property type="entry name" value="WH-like_DNA-bd_sf"/>
</dbReference>
<protein>
    <submittedName>
        <fullName evidence="7">PLP-dependent aminotransferase family protein</fullName>
    </submittedName>
</protein>
<dbReference type="GO" id="GO:0003677">
    <property type="term" value="F:DNA binding"/>
    <property type="evidence" value="ECO:0007669"/>
    <property type="project" value="UniProtKB-KW"/>
</dbReference>
<evidence type="ECO:0000256" key="3">
    <source>
        <dbReference type="ARBA" id="ARBA00023015"/>
    </source>
</evidence>
<comment type="caution">
    <text evidence="7">The sequence shown here is derived from an EMBL/GenBank/DDBJ whole genome shotgun (WGS) entry which is preliminary data.</text>
</comment>
<organism evidence="7 8">
    <name type="scientific">Vibrio marinisediminis</name>
    <dbReference type="NCBI Taxonomy" id="2758441"/>
    <lineage>
        <taxon>Bacteria</taxon>
        <taxon>Pseudomonadati</taxon>
        <taxon>Pseudomonadota</taxon>
        <taxon>Gammaproteobacteria</taxon>
        <taxon>Vibrionales</taxon>
        <taxon>Vibrionaceae</taxon>
        <taxon>Vibrio</taxon>
    </lineage>
</organism>
<dbReference type="InterPro" id="IPR036390">
    <property type="entry name" value="WH_DNA-bd_sf"/>
</dbReference>
<feature type="domain" description="HTH gntR-type" evidence="6">
    <location>
        <begin position="21"/>
        <end position="89"/>
    </location>
</feature>
<dbReference type="InterPro" id="IPR004839">
    <property type="entry name" value="Aminotransferase_I/II_large"/>
</dbReference>
<dbReference type="GO" id="GO:0003700">
    <property type="term" value="F:DNA-binding transcription factor activity"/>
    <property type="evidence" value="ECO:0007669"/>
    <property type="project" value="InterPro"/>
</dbReference>
<dbReference type="Proteomes" id="UP000571701">
    <property type="component" value="Unassembled WGS sequence"/>
</dbReference>
<dbReference type="CDD" id="cd07377">
    <property type="entry name" value="WHTH_GntR"/>
    <property type="match status" value="1"/>
</dbReference>
<proteinExistence type="inferred from homology"/>
<dbReference type="Gene3D" id="3.40.640.10">
    <property type="entry name" value="Type I PLP-dependent aspartate aminotransferase-like (Major domain)"/>
    <property type="match status" value="1"/>
</dbReference>
<keyword evidence="3" id="KW-0805">Transcription regulation</keyword>
<evidence type="ECO:0000313" key="8">
    <source>
        <dbReference type="Proteomes" id="UP000571701"/>
    </source>
</evidence>
<gene>
    <name evidence="7" type="ORF">H2O73_04165</name>
</gene>
<keyword evidence="8" id="KW-1185">Reference proteome</keyword>
<dbReference type="SUPFAM" id="SSF46785">
    <property type="entry name" value="Winged helix' DNA-binding domain"/>
    <property type="match status" value="1"/>
</dbReference>
<dbReference type="Gene3D" id="1.10.10.10">
    <property type="entry name" value="Winged helix-like DNA-binding domain superfamily/Winged helix DNA-binding domain"/>
    <property type="match status" value="1"/>
</dbReference>
<evidence type="ECO:0000256" key="1">
    <source>
        <dbReference type="ARBA" id="ARBA00005384"/>
    </source>
</evidence>
<reference evidence="7 8" key="1">
    <citation type="submission" date="2020-07" db="EMBL/GenBank/DDBJ databases">
        <title>Vibrio marinisediminis sp. nov., isolated from marine sediment.</title>
        <authorList>
            <person name="Ji X."/>
        </authorList>
    </citation>
    <scope>NUCLEOTIDE SEQUENCE [LARGE SCALE GENOMIC DNA]</scope>
    <source>
        <strain evidence="7 8">404</strain>
    </source>
</reference>
<dbReference type="CDD" id="cd00609">
    <property type="entry name" value="AAT_like"/>
    <property type="match status" value="1"/>
</dbReference>
<dbReference type="InterPro" id="IPR000524">
    <property type="entry name" value="Tscrpt_reg_HTH_GntR"/>
</dbReference>
<dbReference type="Pfam" id="PF00155">
    <property type="entry name" value="Aminotran_1_2"/>
    <property type="match status" value="1"/>
</dbReference>
<dbReference type="PANTHER" id="PTHR46577:SF1">
    <property type="entry name" value="HTH-TYPE TRANSCRIPTIONAL REGULATORY PROTEIN GABR"/>
    <property type="match status" value="1"/>
</dbReference>
<evidence type="ECO:0000256" key="5">
    <source>
        <dbReference type="ARBA" id="ARBA00023163"/>
    </source>
</evidence>
<dbReference type="EMBL" id="JACFYF010000001">
    <property type="protein sequence ID" value="MBA5761532.1"/>
    <property type="molecule type" value="Genomic_DNA"/>
</dbReference>
<evidence type="ECO:0000256" key="2">
    <source>
        <dbReference type="ARBA" id="ARBA00022898"/>
    </source>
</evidence>
<dbReference type="GO" id="GO:0030170">
    <property type="term" value="F:pyridoxal phosphate binding"/>
    <property type="evidence" value="ECO:0007669"/>
    <property type="project" value="InterPro"/>
</dbReference>
<keyword evidence="2" id="KW-0663">Pyridoxal phosphate</keyword>
<dbReference type="PRINTS" id="PR00035">
    <property type="entry name" value="HTHGNTR"/>
</dbReference>
<sequence length="482" mass="54238">MPYAAILHIDIGDLRLAENDQTLQQKLFNAIRDKITQGLWPLAGKLPSTRKLSEELKLSRNTVTAAYEQLVYEGYVESRKGSGFYVSIELPDHYLPEINSTLAEVGHIDQQDINRSFAPGVPDLTQFPVKKWQRYIQNHASRSAILGNGHVQGALELRQALANYLASSRSVVCNANRIIITSGAQQALTIATMAILKRNETLLLEYPGYVQMDKVSNLLNINKAHIDVEPLKGLNIKQLEATNAKAMYVTPSNQYPMGTTVNTEQRLRLIEWASLNKSWIIEDDYDSEFQFAHRPYTSMQGLAGQLGLDQNIIYIGSFSKVMFNGLRMGYMVVPESLVEQCNTIKDALSGDSPSHVQHALADFIADGELLRHIRKMRRLYKAKHQAMVEAIERHLPTHVEIISQPGGLHVTLRWVGGINEELLRQHALKQNLIVRTLAYYQPDGIKGRTWNGIVLGFGNTPLTDIEQNIVRLAKCFDQNESL</sequence>